<dbReference type="PROSITE" id="PS50928">
    <property type="entry name" value="ABC_TM1"/>
    <property type="match status" value="2"/>
</dbReference>
<feature type="transmembrane region" description="Helical" evidence="8">
    <location>
        <begin position="229"/>
        <end position="247"/>
    </location>
</feature>
<evidence type="ECO:0000256" key="4">
    <source>
        <dbReference type="ARBA" id="ARBA00022519"/>
    </source>
</evidence>
<evidence type="ECO:0000313" key="11">
    <source>
        <dbReference type="Proteomes" id="UP000321328"/>
    </source>
</evidence>
<evidence type="ECO:0000259" key="9">
    <source>
        <dbReference type="PROSITE" id="PS50928"/>
    </source>
</evidence>
<keyword evidence="11" id="KW-1185">Reference proteome</keyword>
<keyword evidence="7 8" id="KW-0472">Membrane</keyword>
<keyword evidence="5 8" id="KW-0812">Transmembrane</keyword>
<reference evidence="10 11" key="1">
    <citation type="submission" date="2019-07" db="EMBL/GenBank/DDBJ databases">
        <title>Whole genome shotgun sequence of Pseudonocardia asaccharolytica NBRC 16224.</title>
        <authorList>
            <person name="Hosoyama A."/>
            <person name="Uohara A."/>
            <person name="Ohji S."/>
            <person name="Ichikawa N."/>
        </authorList>
    </citation>
    <scope>NUCLEOTIDE SEQUENCE [LARGE SCALE GENOMIC DNA]</scope>
    <source>
        <strain evidence="10 11">NBRC 16224</strain>
    </source>
</reference>
<dbReference type="SUPFAM" id="SSF161098">
    <property type="entry name" value="MetI-like"/>
    <property type="match status" value="2"/>
</dbReference>
<dbReference type="InterPro" id="IPR000515">
    <property type="entry name" value="MetI-like"/>
</dbReference>
<comment type="subcellular location">
    <subcellularLocation>
        <location evidence="1">Cell inner membrane</location>
        <topology evidence="1">Multi-pass membrane protein</topology>
    </subcellularLocation>
    <subcellularLocation>
        <location evidence="8">Cell membrane</location>
        <topology evidence="8">Multi-pass membrane protein</topology>
    </subcellularLocation>
</comment>
<feature type="transmembrane region" description="Helical" evidence="8">
    <location>
        <begin position="488"/>
        <end position="511"/>
    </location>
</feature>
<feature type="transmembrane region" description="Helical" evidence="8">
    <location>
        <begin position="187"/>
        <end position="209"/>
    </location>
</feature>
<sequence>MSTGVAAAIRPRVGSRRAYPPVRLAAAVVVAALTLIPLGYVLVFVIAEGPAQAAELLLRPRVGELLRNTSALVAAGCAASAVVGTGAAWLVERTSLPGRPVWTALMAAPLAVPAFVNSYGWVSVTAAVEGFAGAVLITTLSYYPLVYLPVTAVLRGMDPAFEELSRTLGNGPWRTFFRVVLPQLRPALLGGVLLVGLHLLAEFGALQALRFPTFTTAIYDQFESTFNGAAATMLAGVLVLGCLLLLVGELRLAGRARVSRVGGGAARTAVPHRLGALTPFALLAMAALAGLALGVPLVILGRWLVVGSSTAFPIGQITEITLTSIGFGLAGAALTCVLAVPGAWLSVRHRGWVSRVLERSTYIAGSLPGIVVALAFVTLAVGYLPVVYQTSILLVAAYAVLFMPRAMVSLRAALAQVPPELDDSARALGARPSGVLWRVTLPLVLRGLGTGAALVFLAVVTELTATLLLAPTGTATLATEFWSNSSSLAYGAAAPYALMMIVISAPAAWLLTRESRREMGRA</sequence>
<feature type="transmembrane region" description="Helical" evidence="8">
    <location>
        <begin position="386"/>
        <end position="403"/>
    </location>
</feature>
<feature type="transmembrane region" description="Helical" evidence="8">
    <location>
        <begin position="103"/>
        <end position="124"/>
    </location>
</feature>
<feature type="transmembrane region" description="Helical" evidence="8">
    <location>
        <begin position="280"/>
        <end position="305"/>
    </location>
</feature>
<proteinExistence type="inferred from homology"/>
<feature type="transmembrane region" description="Helical" evidence="8">
    <location>
        <begin position="24"/>
        <end position="47"/>
    </location>
</feature>
<evidence type="ECO:0000256" key="1">
    <source>
        <dbReference type="ARBA" id="ARBA00004429"/>
    </source>
</evidence>
<dbReference type="InterPro" id="IPR035906">
    <property type="entry name" value="MetI-like_sf"/>
</dbReference>
<evidence type="ECO:0000256" key="2">
    <source>
        <dbReference type="ARBA" id="ARBA00022448"/>
    </source>
</evidence>
<gene>
    <name evidence="10" type="primary">sfuB</name>
    <name evidence="10" type="ORF">PA7_27360</name>
</gene>
<keyword evidence="3" id="KW-1003">Cell membrane</keyword>
<feature type="transmembrane region" description="Helical" evidence="8">
    <location>
        <begin position="325"/>
        <end position="347"/>
    </location>
</feature>
<comment type="caution">
    <text evidence="10">The sequence shown here is derived from an EMBL/GenBank/DDBJ whole genome shotgun (WGS) entry which is preliminary data.</text>
</comment>
<keyword evidence="4" id="KW-0997">Cell inner membrane</keyword>
<dbReference type="Pfam" id="PF00528">
    <property type="entry name" value="BPD_transp_1"/>
    <property type="match status" value="2"/>
</dbReference>
<feature type="transmembrane region" description="Helical" evidence="8">
    <location>
        <begin position="443"/>
        <end position="468"/>
    </location>
</feature>
<dbReference type="STRING" id="1123024.GCA_000423625_00268"/>
<dbReference type="PANTHER" id="PTHR43357:SF3">
    <property type="entry name" value="FE(3+)-TRANSPORT SYSTEM PERMEASE PROTEIN FBPB 2"/>
    <property type="match status" value="1"/>
</dbReference>
<dbReference type="PANTHER" id="PTHR43357">
    <property type="entry name" value="INNER MEMBRANE ABC TRANSPORTER PERMEASE PROTEIN YDCV"/>
    <property type="match status" value="1"/>
</dbReference>
<accession>A0A511D285</accession>
<dbReference type="GO" id="GO:0055085">
    <property type="term" value="P:transmembrane transport"/>
    <property type="evidence" value="ECO:0007669"/>
    <property type="project" value="InterPro"/>
</dbReference>
<keyword evidence="6 8" id="KW-1133">Transmembrane helix</keyword>
<organism evidence="10 11">
    <name type="scientific">Pseudonocardia asaccharolytica DSM 44247 = NBRC 16224</name>
    <dbReference type="NCBI Taxonomy" id="1123024"/>
    <lineage>
        <taxon>Bacteria</taxon>
        <taxon>Bacillati</taxon>
        <taxon>Actinomycetota</taxon>
        <taxon>Actinomycetes</taxon>
        <taxon>Pseudonocardiales</taxon>
        <taxon>Pseudonocardiaceae</taxon>
        <taxon>Pseudonocardia</taxon>
    </lineage>
</organism>
<keyword evidence="2 8" id="KW-0813">Transport</keyword>
<comment type="similarity">
    <text evidence="8">Belongs to the binding-protein-dependent transport system permease family.</text>
</comment>
<evidence type="ECO:0000256" key="7">
    <source>
        <dbReference type="ARBA" id="ARBA00023136"/>
    </source>
</evidence>
<dbReference type="GO" id="GO:0005886">
    <property type="term" value="C:plasma membrane"/>
    <property type="evidence" value="ECO:0007669"/>
    <property type="project" value="UniProtKB-SubCell"/>
</dbReference>
<dbReference type="Proteomes" id="UP000321328">
    <property type="component" value="Unassembled WGS sequence"/>
</dbReference>
<dbReference type="EMBL" id="BJVI01000027">
    <property type="protein sequence ID" value="GEL18899.1"/>
    <property type="molecule type" value="Genomic_DNA"/>
</dbReference>
<feature type="transmembrane region" description="Helical" evidence="8">
    <location>
        <begin position="71"/>
        <end position="91"/>
    </location>
</feature>
<name>A0A511D285_9PSEU</name>
<protein>
    <submittedName>
        <fullName evidence="10">Iron ABC transporter permease</fullName>
    </submittedName>
</protein>
<evidence type="ECO:0000256" key="5">
    <source>
        <dbReference type="ARBA" id="ARBA00022692"/>
    </source>
</evidence>
<dbReference type="AlphaFoldDB" id="A0A511D285"/>
<evidence type="ECO:0000256" key="8">
    <source>
        <dbReference type="RuleBase" id="RU363032"/>
    </source>
</evidence>
<dbReference type="RefSeq" id="WP_211223810.1">
    <property type="nucleotide sequence ID" value="NZ_AUII01000001.1"/>
</dbReference>
<evidence type="ECO:0000313" key="10">
    <source>
        <dbReference type="EMBL" id="GEL18899.1"/>
    </source>
</evidence>
<feature type="domain" description="ABC transmembrane type-1" evidence="9">
    <location>
        <begin position="66"/>
        <end position="251"/>
    </location>
</feature>
<feature type="transmembrane region" description="Helical" evidence="8">
    <location>
        <begin position="130"/>
        <end position="150"/>
    </location>
</feature>
<feature type="domain" description="ABC transmembrane type-1" evidence="9">
    <location>
        <begin position="321"/>
        <end position="511"/>
    </location>
</feature>
<evidence type="ECO:0000256" key="3">
    <source>
        <dbReference type="ARBA" id="ARBA00022475"/>
    </source>
</evidence>
<evidence type="ECO:0000256" key="6">
    <source>
        <dbReference type="ARBA" id="ARBA00022989"/>
    </source>
</evidence>
<dbReference type="CDD" id="cd06261">
    <property type="entry name" value="TM_PBP2"/>
    <property type="match status" value="2"/>
</dbReference>
<feature type="transmembrane region" description="Helical" evidence="8">
    <location>
        <begin position="359"/>
        <end position="380"/>
    </location>
</feature>
<dbReference type="Gene3D" id="1.10.3720.10">
    <property type="entry name" value="MetI-like"/>
    <property type="match status" value="2"/>
</dbReference>